<dbReference type="AlphaFoldDB" id="A0A517YBH5"/>
<dbReference type="KEGG" id="aagg:ETAA8_26590"/>
<evidence type="ECO:0000313" key="2">
    <source>
        <dbReference type="Proteomes" id="UP000315017"/>
    </source>
</evidence>
<proteinExistence type="predicted"/>
<organism evidence="1 2">
    <name type="scientific">Anatilimnocola aggregata</name>
    <dbReference type="NCBI Taxonomy" id="2528021"/>
    <lineage>
        <taxon>Bacteria</taxon>
        <taxon>Pseudomonadati</taxon>
        <taxon>Planctomycetota</taxon>
        <taxon>Planctomycetia</taxon>
        <taxon>Pirellulales</taxon>
        <taxon>Pirellulaceae</taxon>
        <taxon>Anatilimnocola</taxon>
    </lineage>
</organism>
<reference evidence="1 2" key="1">
    <citation type="submission" date="2019-02" db="EMBL/GenBank/DDBJ databases">
        <title>Deep-cultivation of Planctomycetes and their phenomic and genomic characterization uncovers novel biology.</title>
        <authorList>
            <person name="Wiegand S."/>
            <person name="Jogler M."/>
            <person name="Boedeker C."/>
            <person name="Pinto D."/>
            <person name="Vollmers J."/>
            <person name="Rivas-Marin E."/>
            <person name="Kohn T."/>
            <person name="Peeters S.H."/>
            <person name="Heuer A."/>
            <person name="Rast P."/>
            <person name="Oberbeckmann S."/>
            <person name="Bunk B."/>
            <person name="Jeske O."/>
            <person name="Meyerdierks A."/>
            <person name="Storesund J.E."/>
            <person name="Kallscheuer N."/>
            <person name="Luecker S."/>
            <person name="Lage O.M."/>
            <person name="Pohl T."/>
            <person name="Merkel B.J."/>
            <person name="Hornburger P."/>
            <person name="Mueller R.-W."/>
            <person name="Bruemmer F."/>
            <person name="Labrenz M."/>
            <person name="Spormann A.M."/>
            <person name="Op den Camp H."/>
            <person name="Overmann J."/>
            <person name="Amann R."/>
            <person name="Jetten M.S.M."/>
            <person name="Mascher T."/>
            <person name="Medema M.H."/>
            <person name="Devos D.P."/>
            <person name="Kaster A.-K."/>
            <person name="Ovreas L."/>
            <person name="Rohde M."/>
            <person name="Galperin M.Y."/>
            <person name="Jogler C."/>
        </authorList>
    </citation>
    <scope>NUCLEOTIDE SEQUENCE [LARGE SCALE GENOMIC DNA]</scope>
    <source>
        <strain evidence="1 2">ETA_A8</strain>
    </source>
</reference>
<protein>
    <submittedName>
        <fullName evidence="1">Uncharacterized protein</fullName>
    </submittedName>
</protein>
<name>A0A517YBH5_9BACT</name>
<keyword evidence="2" id="KW-1185">Reference proteome</keyword>
<accession>A0A517YBH5</accession>
<dbReference type="EMBL" id="CP036274">
    <property type="protein sequence ID" value="QDU27571.1"/>
    <property type="molecule type" value="Genomic_DNA"/>
</dbReference>
<dbReference type="RefSeq" id="WP_145088501.1">
    <property type="nucleotide sequence ID" value="NZ_CP036274.1"/>
</dbReference>
<evidence type="ECO:0000313" key="1">
    <source>
        <dbReference type="EMBL" id="QDU27571.1"/>
    </source>
</evidence>
<dbReference type="Proteomes" id="UP000315017">
    <property type="component" value="Chromosome"/>
</dbReference>
<sequence>MSQWAEFLRKLNPAGTTSLVAIWRMSDGKSLIKLIPPAELIGEEELAADPEFNYKLYETLELEFDQQTPGQGSGGAFGAAELEAIEQAARTSGLIYRRKPERIIVRSPYTC</sequence>
<gene>
    <name evidence="1" type="ORF">ETAA8_26590</name>
</gene>